<dbReference type="InterPro" id="IPR051429">
    <property type="entry name" value="Encapsulin_nc"/>
</dbReference>
<dbReference type="PANTHER" id="PTHR37165:SF1">
    <property type="entry name" value="TYPE 1 ENCAPSULIN SHELL PROTEIN"/>
    <property type="match status" value="1"/>
</dbReference>
<dbReference type="Proteomes" id="UP000544090">
    <property type="component" value="Unassembled WGS sequence"/>
</dbReference>
<evidence type="ECO:0000256" key="3">
    <source>
        <dbReference type="ARBA" id="ARBA00033787"/>
    </source>
</evidence>
<dbReference type="Gene3D" id="3.30.2400.30">
    <property type="match status" value="1"/>
</dbReference>
<proteinExistence type="inferred from homology"/>
<dbReference type="PIRSF" id="PIRSF019254">
    <property type="entry name" value="CFP29"/>
    <property type="match status" value="1"/>
</dbReference>
<dbReference type="NCBIfam" id="NF041155">
    <property type="entry name" value="encap_f1"/>
    <property type="match status" value="1"/>
</dbReference>
<dbReference type="RefSeq" id="WP_168485523.1">
    <property type="nucleotide sequence ID" value="NZ_JAAZSQ010000004.1"/>
</dbReference>
<evidence type="ECO:0000313" key="5">
    <source>
        <dbReference type="EMBL" id="NKX54176.1"/>
    </source>
</evidence>
<dbReference type="InterPro" id="IPR007544">
    <property type="entry name" value="ENCAP"/>
</dbReference>
<sequence length="271" mass="29664">MTANHLLRELAPISAGGWRLLDQEARQRLTVALGARKVVDFSGPRGWEHSAMSLGRTDELPLNDGLVVAQRRVLPLVEVRADFTVSRRELEAYDRGAAYTDLDSLNEAALRIASAENVAVLHGWEAASIHGVTQATPHEPIPRVEDFVDYPKRVAKAVTVLLQAGIGEPFGLVLGPGHYNAVMESTERGGYLLAEHLQRILHGPIVWAPGVRGAIVMSLRGGDFLFESGQDLSIGYSHHDADTVHLYLEESFSFQVATPEAAVHLRNRGEE</sequence>
<gene>
    <name evidence="5" type="ORF">HGG74_06390</name>
</gene>
<comment type="similarity">
    <text evidence="2">Belongs to the encapsulin family. Family 1 subfamily.</text>
</comment>
<evidence type="ECO:0000313" key="6">
    <source>
        <dbReference type="Proteomes" id="UP000544090"/>
    </source>
</evidence>
<dbReference type="PANTHER" id="PTHR37165">
    <property type="entry name" value="PEPTIDASE U56 FAMILY"/>
    <property type="match status" value="1"/>
</dbReference>
<dbReference type="AlphaFoldDB" id="A0A7X6HBQ9"/>
<keyword evidence="6" id="KW-1185">Reference proteome</keyword>
<dbReference type="Pfam" id="PF04454">
    <property type="entry name" value="Linocin_M18"/>
    <property type="match status" value="1"/>
</dbReference>
<dbReference type="Gene3D" id="3.30.2320.10">
    <property type="entry name" value="hypothetical protein PF0899 domain"/>
    <property type="match status" value="1"/>
</dbReference>
<keyword evidence="3" id="KW-1284">Encapsulin nanocompartment</keyword>
<organism evidence="5 6">
    <name type="scientific">Arthrobacter mobilis</name>
    <dbReference type="NCBI Taxonomy" id="2724944"/>
    <lineage>
        <taxon>Bacteria</taxon>
        <taxon>Bacillati</taxon>
        <taxon>Actinomycetota</taxon>
        <taxon>Actinomycetes</taxon>
        <taxon>Micrococcales</taxon>
        <taxon>Micrococcaceae</taxon>
        <taxon>Arthrobacter</taxon>
    </lineage>
</organism>
<dbReference type="GO" id="GO:0140737">
    <property type="term" value="C:encapsulin nanocompartment"/>
    <property type="evidence" value="ECO:0007669"/>
    <property type="project" value="UniProtKB-SubCell"/>
</dbReference>
<accession>A0A7X6HBQ9</accession>
<name>A0A7X6HBQ9_9MICC</name>
<comment type="subcellular location">
    <subcellularLocation>
        <location evidence="1">Encapsulin nanocompartment</location>
    </subcellularLocation>
</comment>
<reference evidence="5 6" key="1">
    <citation type="submission" date="2020-04" db="EMBL/GenBank/DDBJ databases">
        <title>Arthrobacter sp. nov.</title>
        <authorList>
            <person name="Liu S."/>
        </authorList>
    </citation>
    <scope>NUCLEOTIDE SEQUENCE [LARGE SCALE GENOMIC DNA]</scope>
    <source>
        <strain evidence="5 6">E918</strain>
    </source>
</reference>
<evidence type="ECO:0000256" key="2">
    <source>
        <dbReference type="ARBA" id="ARBA00033743"/>
    </source>
</evidence>
<evidence type="ECO:0000256" key="4">
    <source>
        <dbReference type="ARBA" id="ARBA00050023"/>
    </source>
</evidence>
<dbReference type="EMBL" id="JAAZSQ010000004">
    <property type="protein sequence ID" value="NKX54176.1"/>
    <property type="molecule type" value="Genomic_DNA"/>
</dbReference>
<comment type="caution">
    <text evidence="5">The sequence shown here is derived from an EMBL/GenBank/DDBJ whole genome shotgun (WGS) entry which is preliminary data.</text>
</comment>
<evidence type="ECO:0000256" key="1">
    <source>
        <dbReference type="ARBA" id="ARBA00033738"/>
    </source>
</evidence>
<protein>
    <recommendedName>
        <fullName evidence="4">Type 1 encapsulin shell protein</fullName>
    </recommendedName>
</protein>